<dbReference type="Proteomes" id="UP000285120">
    <property type="component" value="Unassembled WGS sequence"/>
</dbReference>
<dbReference type="Gene3D" id="1.10.10.200">
    <property type="match status" value="1"/>
</dbReference>
<dbReference type="Gene3D" id="3.30.70.980">
    <property type="match status" value="2"/>
</dbReference>
<protein>
    <recommendedName>
        <fullName evidence="6">Probable transcriptional regulatory protein ATL39_2313</fullName>
    </recommendedName>
</protein>
<dbReference type="NCBIfam" id="TIGR01033">
    <property type="entry name" value="YebC/PmpR family DNA-binding transcriptional regulator"/>
    <property type="match status" value="1"/>
</dbReference>
<dbReference type="InterPro" id="IPR017856">
    <property type="entry name" value="Integrase-like_N"/>
</dbReference>
<evidence type="ECO:0000256" key="3">
    <source>
        <dbReference type="ARBA" id="ARBA00023015"/>
    </source>
</evidence>
<evidence type="ECO:0000259" key="8">
    <source>
        <dbReference type="Pfam" id="PF01709"/>
    </source>
</evidence>
<keyword evidence="11" id="KW-1185">Reference proteome</keyword>
<dbReference type="GO" id="GO:0006355">
    <property type="term" value="P:regulation of DNA-templated transcription"/>
    <property type="evidence" value="ECO:0007669"/>
    <property type="project" value="UniProtKB-UniRule"/>
</dbReference>
<evidence type="ECO:0000256" key="6">
    <source>
        <dbReference type="HAMAP-Rule" id="MF_00693"/>
    </source>
</evidence>
<dbReference type="NCBIfam" id="NF009044">
    <property type="entry name" value="PRK12378.1"/>
    <property type="match status" value="1"/>
</dbReference>
<dbReference type="HAMAP" id="MF_00693">
    <property type="entry name" value="Transcrip_reg_TACO1"/>
    <property type="match status" value="1"/>
</dbReference>
<comment type="similarity">
    <text evidence="1 6">Belongs to the TACO1 family.</text>
</comment>
<dbReference type="GO" id="GO:0005829">
    <property type="term" value="C:cytosol"/>
    <property type="evidence" value="ECO:0007669"/>
    <property type="project" value="TreeGrafter"/>
</dbReference>
<keyword evidence="2 6" id="KW-0963">Cytoplasm</keyword>
<dbReference type="RefSeq" id="WP_120193488.1">
    <property type="nucleotide sequence ID" value="NZ_RAPK01000009.1"/>
</dbReference>
<feature type="domain" description="TACO1/YebC-like N-terminal" evidence="9">
    <location>
        <begin position="5"/>
        <end position="75"/>
    </location>
</feature>
<evidence type="ECO:0000256" key="2">
    <source>
        <dbReference type="ARBA" id="ARBA00022490"/>
    </source>
</evidence>
<keyword evidence="3 6" id="KW-0805">Transcription regulation</keyword>
<keyword evidence="4 6" id="KW-0238">DNA-binding</keyword>
<dbReference type="NCBIfam" id="NF001030">
    <property type="entry name" value="PRK00110.1"/>
    <property type="match status" value="1"/>
</dbReference>
<evidence type="ECO:0000256" key="4">
    <source>
        <dbReference type="ARBA" id="ARBA00023125"/>
    </source>
</evidence>
<feature type="coiled-coil region" evidence="7">
    <location>
        <begin position="177"/>
        <end position="227"/>
    </location>
</feature>
<evidence type="ECO:0000313" key="11">
    <source>
        <dbReference type="Proteomes" id="UP000285120"/>
    </source>
</evidence>
<keyword evidence="7" id="KW-0175">Coiled coil</keyword>
<feature type="domain" description="TACO1/YebC-like second and third" evidence="8">
    <location>
        <begin position="82"/>
        <end position="237"/>
    </location>
</feature>
<dbReference type="GO" id="GO:0003677">
    <property type="term" value="F:DNA binding"/>
    <property type="evidence" value="ECO:0007669"/>
    <property type="project" value="UniProtKB-UniRule"/>
</dbReference>
<dbReference type="SUPFAM" id="SSF75625">
    <property type="entry name" value="YebC-like"/>
    <property type="match status" value="1"/>
</dbReference>
<comment type="caution">
    <text evidence="10">The sequence shown here is derived from an EMBL/GenBank/DDBJ whole genome shotgun (WGS) entry which is preliminary data.</text>
</comment>
<dbReference type="InterPro" id="IPR029072">
    <property type="entry name" value="YebC-like"/>
</dbReference>
<organism evidence="10 11">
    <name type="scientific">Sinobaca qinghaiensis</name>
    <dbReference type="NCBI Taxonomy" id="342944"/>
    <lineage>
        <taxon>Bacteria</taxon>
        <taxon>Bacillati</taxon>
        <taxon>Bacillota</taxon>
        <taxon>Bacilli</taxon>
        <taxon>Bacillales</taxon>
        <taxon>Sporolactobacillaceae</taxon>
        <taxon>Sinobaca</taxon>
    </lineage>
</organism>
<accession>A0A419V3L7</accession>
<evidence type="ECO:0000259" key="9">
    <source>
        <dbReference type="Pfam" id="PF20772"/>
    </source>
</evidence>
<dbReference type="PANTHER" id="PTHR12532">
    <property type="entry name" value="TRANSLATIONAL ACTIVATOR OF CYTOCHROME C OXIDASE 1"/>
    <property type="match status" value="1"/>
</dbReference>
<dbReference type="FunFam" id="1.10.10.200:FF:000002">
    <property type="entry name" value="Probable transcriptional regulatory protein CLM62_37755"/>
    <property type="match status" value="1"/>
</dbReference>
<evidence type="ECO:0000256" key="1">
    <source>
        <dbReference type="ARBA" id="ARBA00008724"/>
    </source>
</evidence>
<dbReference type="Pfam" id="PF01709">
    <property type="entry name" value="Transcrip_reg"/>
    <property type="match status" value="1"/>
</dbReference>
<dbReference type="Pfam" id="PF20772">
    <property type="entry name" value="TACO1_YebC_N"/>
    <property type="match status" value="1"/>
</dbReference>
<dbReference type="OrthoDB" id="9781053at2"/>
<dbReference type="EMBL" id="RAPK01000009">
    <property type="protein sequence ID" value="RKD73109.1"/>
    <property type="molecule type" value="Genomic_DNA"/>
</dbReference>
<comment type="subcellular location">
    <subcellularLocation>
        <location evidence="6">Cytoplasm</location>
    </subcellularLocation>
</comment>
<evidence type="ECO:0000256" key="7">
    <source>
        <dbReference type="SAM" id="Coils"/>
    </source>
</evidence>
<reference evidence="10 11" key="1">
    <citation type="submission" date="2018-09" db="EMBL/GenBank/DDBJ databases">
        <title>Genomic Encyclopedia of Archaeal and Bacterial Type Strains, Phase II (KMG-II): from individual species to whole genera.</title>
        <authorList>
            <person name="Goeker M."/>
        </authorList>
    </citation>
    <scope>NUCLEOTIDE SEQUENCE [LARGE SCALE GENOMIC DNA]</scope>
    <source>
        <strain evidence="10 11">DSM 17008</strain>
    </source>
</reference>
<dbReference type="PANTHER" id="PTHR12532:SF6">
    <property type="entry name" value="TRANSCRIPTIONAL REGULATORY PROTEIN YEBC-RELATED"/>
    <property type="match status" value="1"/>
</dbReference>
<dbReference type="InterPro" id="IPR049083">
    <property type="entry name" value="TACO1_YebC_N"/>
</dbReference>
<dbReference type="AlphaFoldDB" id="A0A419V3L7"/>
<gene>
    <name evidence="10" type="ORF">ATL39_2313</name>
</gene>
<evidence type="ECO:0000313" key="10">
    <source>
        <dbReference type="EMBL" id="RKD73109.1"/>
    </source>
</evidence>
<keyword evidence="5 6" id="KW-0804">Transcription</keyword>
<evidence type="ECO:0000256" key="5">
    <source>
        <dbReference type="ARBA" id="ARBA00023163"/>
    </source>
</evidence>
<proteinExistence type="inferred from homology"/>
<sequence>MAGHSKWNNIKHRKERQDAKRAKIFTKLSKEIFAAVREAGDDPSTNLRLRAAIAKAKAENIPGDNVERTIKKASGDTSGIQYEEITYEGYGPGGAAVMVEVLTDNKNRSVAEIRHAFNKNGGNMGESGCVAFMFHKNGYIFLSSEGVEEETAMLDAIEAGADDVWQDEEVFTVTVPVKELEQVKAELEEKGYKVEKAEVLMEPETTVELNEENAEAMIKLIDVLEENDDVQDVHHNYDWNEMQEQINQ</sequence>
<dbReference type="InterPro" id="IPR002876">
    <property type="entry name" value="Transcrip_reg_TACO1-like"/>
</dbReference>
<dbReference type="InterPro" id="IPR026564">
    <property type="entry name" value="Transcrip_reg_TACO1-like_dom3"/>
</dbReference>
<name>A0A419V3L7_9BACL</name>
<dbReference type="InterPro" id="IPR048300">
    <property type="entry name" value="TACO1_YebC-like_2nd/3rd_dom"/>
</dbReference>